<feature type="transmembrane region" description="Helical" evidence="1">
    <location>
        <begin position="141"/>
        <end position="162"/>
    </location>
</feature>
<evidence type="ECO:0000259" key="2">
    <source>
        <dbReference type="Pfam" id="PF13559"/>
    </source>
</evidence>
<proteinExistence type="predicted"/>
<organism evidence="3 4">
    <name type="scientific">Pyxidicoccus fallax</name>
    <dbReference type="NCBI Taxonomy" id="394095"/>
    <lineage>
        <taxon>Bacteria</taxon>
        <taxon>Pseudomonadati</taxon>
        <taxon>Myxococcota</taxon>
        <taxon>Myxococcia</taxon>
        <taxon>Myxococcales</taxon>
        <taxon>Cystobacterineae</taxon>
        <taxon>Myxococcaceae</taxon>
        <taxon>Pyxidicoccus</taxon>
    </lineage>
</organism>
<comment type="caution">
    <text evidence="3">The sequence shown here is derived from an EMBL/GenBank/DDBJ whole genome shotgun (WGS) entry which is preliminary data.</text>
</comment>
<feature type="domain" description="Protein-glutamine gamma-glutamyltransferase-like C-terminal" evidence="2">
    <location>
        <begin position="215"/>
        <end position="284"/>
    </location>
</feature>
<dbReference type="EMBL" id="JABBJJ010000076">
    <property type="protein sequence ID" value="NMO16708.1"/>
    <property type="molecule type" value="Genomic_DNA"/>
</dbReference>
<dbReference type="Proteomes" id="UP000518300">
    <property type="component" value="Unassembled WGS sequence"/>
</dbReference>
<evidence type="ECO:0000256" key="1">
    <source>
        <dbReference type="SAM" id="Phobius"/>
    </source>
</evidence>
<protein>
    <submittedName>
        <fullName evidence="3">DUF4129 domain-containing protein</fullName>
    </submittedName>
</protein>
<sequence length="296" mass="31933">MPGLSLLMLLAALPCAERESTTRLMEETATSRPSELPSVVDGLAARLGGMPLPPADEDASASERAKQVAAFLERSCALQAEAERTASEALPPSEPERLRAILDRPEFSRARQRHGDLLKRLMRELESWLEGLFESSGAQGFAVATRALILGLALAVVLWGVLTLSARRRRKATAVSAAPLANAPLVLDSPGEHLRRAREALTTDAREAIREGLLGMLSALEQRRLARPDRVKTNRELAAELPGRGAPAPVVSEVERLVGWYDRAFYSLAPVPADEAARFVAAVESLNGTLAVEAPR</sequence>
<keyword evidence="1" id="KW-1133">Transmembrane helix</keyword>
<evidence type="ECO:0000313" key="4">
    <source>
        <dbReference type="Proteomes" id="UP000518300"/>
    </source>
</evidence>
<name>A0A848LHY2_9BACT</name>
<dbReference type="Pfam" id="PF13559">
    <property type="entry name" value="DUF4129"/>
    <property type="match status" value="1"/>
</dbReference>
<dbReference type="RefSeq" id="WP_169345997.1">
    <property type="nucleotide sequence ID" value="NZ_JABBJJ010000076.1"/>
</dbReference>
<reference evidence="3 4" key="1">
    <citation type="submission" date="2020-04" db="EMBL/GenBank/DDBJ databases">
        <title>Draft genome of Pyxidicoccus fallax type strain.</title>
        <authorList>
            <person name="Whitworth D.E."/>
        </authorList>
    </citation>
    <scope>NUCLEOTIDE SEQUENCE [LARGE SCALE GENOMIC DNA]</scope>
    <source>
        <strain evidence="3 4">DSM 14698</strain>
    </source>
</reference>
<accession>A0A848LHY2</accession>
<keyword evidence="1" id="KW-0472">Membrane</keyword>
<dbReference type="AlphaFoldDB" id="A0A848LHY2"/>
<evidence type="ECO:0000313" key="3">
    <source>
        <dbReference type="EMBL" id="NMO16708.1"/>
    </source>
</evidence>
<keyword evidence="4" id="KW-1185">Reference proteome</keyword>
<gene>
    <name evidence="3" type="ORF">HG543_17845</name>
</gene>
<dbReference type="InterPro" id="IPR025403">
    <property type="entry name" value="TgpA-like_C"/>
</dbReference>
<keyword evidence="1" id="KW-0812">Transmembrane</keyword>